<dbReference type="InterPro" id="IPR057326">
    <property type="entry name" value="KR_dom"/>
</dbReference>
<comment type="caution">
    <text evidence="5">The sequence shown here is derived from an EMBL/GenBank/DDBJ whole genome shotgun (WGS) entry which is preliminary data.</text>
</comment>
<dbReference type="RefSeq" id="WP_191310001.1">
    <property type="nucleotide sequence ID" value="NZ_BNCL01000007.1"/>
</dbReference>
<dbReference type="PROSITE" id="PS00061">
    <property type="entry name" value="ADH_SHORT"/>
    <property type="match status" value="1"/>
</dbReference>
<dbReference type="InterPro" id="IPR036291">
    <property type="entry name" value="NAD(P)-bd_dom_sf"/>
</dbReference>
<dbReference type="Pfam" id="PF00106">
    <property type="entry name" value="adh_short"/>
    <property type="match status" value="1"/>
</dbReference>
<dbReference type="CDD" id="cd05233">
    <property type="entry name" value="SDR_c"/>
    <property type="match status" value="1"/>
</dbReference>
<evidence type="ECO:0000256" key="2">
    <source>
        <dbReference type="ARBA" id="ARBA00023002"/>
    </source>
</evidence>
<keyword evidence="6" id="KW-1185">Reference proteome</keyword>
<accession>A0ABS1S4I7</accession>
<evidence type="ECO:0000256" key="1">
    <source>
        <dbReference type="ARBA" id="ARBA00006484"/>
    </source>
</evidence>
<keyword evidence="2" id="KW-0560">Oxidoreductase</keyword>
<dbReference type="PANTHER" id="PTHR43669:SF12">
    <property type="entry name" value="BLR5618 PROTEIN"/>
    <property type="match status" value="1"/>
</dbReference>
<name>A0ABS1S4I7_9RHOB</name>
<organism evidence="5 6">
    <name type="scientific">Paracoccus aerius</name>
    <dbReference type="NCBI Taxonomy" id="1915382"/>
    <lineage>
        <taxon>Bacteria</taxon>
        <taxon>Pseudomonadati</taxon>
        <taxon>Pseudomonadota</taxon>
        <taxon>Alphaproteobacteria</taxon>
        <taxon>Rhodobacterales</taxon>
        <taxon>Paracoccaceae</taxon>
        <taxon>Paracoccus</taxon>
    </lineage>
</organism>
<dbReference type="PRINTS" id="PR00080">
    <property type="entry name" value="SDRFAMILY"/>
</dbReference>
<proteinExistence type="inferred from homology"/>
<dbReference type="InterPro" id="IPR002347">
    <property type="entry name" value="SDR_fam"/>
</dbReference>
<gene>
    <name evidence="5" type="ORF">JL111_09000</name>
</gene>
<comment type="similarity">
    <text evidence="1 3">Belongs to the short-chain dehydrogenases/reductases (SDR) family.</text>
</comment>
<evidence type="ECO:0000256" key="3">
    <source>
        <dbReference type="RuleBase" id="RU000363"/>
    </source>
</evidence>
<dbReference type="Gene3D" id="3.40.50.720">
    <property type="entry name" value="NAD(P)-binding Rossmann-like Domain"/>
    <property type="match status" value="1"/>
</dbReference>
<evidence type="ECO:0000313" key="6">
    <source>
        <dbReference type="Proteomes" id="UP000644749"/>
    </source>
</evidence>
<evidence type="ECO:0000313" key="5">
    <source>
        <dbReference type="EMBL" id="MBL3673624.1"/>
    </source>
</evidence>
<evidence type="ECO:0000259" key="4">
    <source>
        <dbReference type="SMART" id="SM00822"/>
    </source>
</evidence>
<sequence>MAAARSVVITGAGSGIGRATARRFLAEGWRVSLLGRKEGGLRDTAGDAPALILPCDVTDEAAVDAAFDRCRAEWGRLDVLFNNAGRGADPATPDEVDPATFRDVIATNVTGMFLCARAAFRLMRAQHPQGGRIINNGSIAAHAPRPGSIAYTTSKNAVSGLTKSLSLDGRPFDIACGQIDIGNAATGLLAQVSANTPGAEPLMDVGVVADAVLHMASLPRGANVQSLTVLATNMPFIGRG</sequence>
<dbReference type="SMART" id="SM00822">
    <property type="entry name" value="PKS_KR"/>
    <property type="match status" value="1"/>
</dbReference>
<dbReference type="Proteomes" id="UP000644749">
    <property type="component" value="Unassembled WGS sequence"/>
</dbReference>
<dbReference type="PANTHER" id="PTHR43669">
    <property type="entry name" value="5-KETO-D-GLUCONATE 5-REDUCTASE"/>
    <property type="match status" value="1"/>
</dbReference>
<dbReference type="EMBL" id="JAESHT010000006">
    <property type="protein sequence ID" value="MBL3673624.1"/>
    <property type="molecule type" value="Genomic_DNA"/>
</dbReference>
<dbReference type="SUPFAM" id="SSF51735">
    <property type="entry name" value="NAD(P)-binding Rossmann-fold domains"/>
    <property type="match status" value="1"/>
</dbReference>
<dbReference type="InterPro" id="IPR020904">
    <property type="entry name" value="Sc_DH/Rdtase_CS"/>
</dbReference>
<feature type="domain" description="Ketoreductase" evidence="4">
    <location>
        <begin position="5"/>
        <end position="182"/>
    </location>
</feature>
<reference evidence="5 6" key="1">
    <citation type="submission" date="2021-01" db="EMBL/GenBank/DDBJ databases">
        <title>011410 draft genome.</title>
        <authorList>
            <person name="Lang L."/>
        </authorList>
    </citation>
    <scope>NUCLEOTIDE SEQUENCE [LARGE SCALE GENOMIC DNA]</scope>
    <source>
        <strain evidence="5 6">KCTC 42845</strain>
    </source>
</reference>
<protein>
    <submittedName>
        <fullName evidence="5">SDR family oxidoreductase</fullName>
    </submittedName>
</protein>
<dbReference type="PRINTS" id="PR00081">
    <property type="entry name" value="GDHRDH"/>
</dbReference>